<dbReference type="InterPro" id="IPR007139">
    <property type="entry name" value="DUF349"/>
</dbReference>
<evidence type="ECO:0000313" key="4">
    <source>
        <dbReference type="Proteomes" id="UP001213646"/>
    </source>
</evidence>
<gene>
    <name evidence="3" type="ORF">PQG89_16910</name>
</gene>
<dbReference type="Proteomes" id="UP001213646">
    <property type="component" value="Unassembled WGS sequence"/>
</dbReference>
<dbReference type="EMBL" id="JAQPYX010000164">
    <property type="protein sequence ID" value="MDC7151074.1"/>
    <property type="molecule type" value="Genomic_DNA"/>
</dbReference>
<accession>A0AAW6I7S2</accession>
<sequence>MKDTHEANLPTEENGKLEETKAPETTPENTAEVVVTNETPDAGVAAEETSEAEVKTDEVAAGEETVATTGKLSKEEILEKLTGLVGAAADTTRNEVEALKQAYYKIHRSEVDELKKAFLTAGGEEKDFVAPEDETESKIKELLNVYKEKRAAILAEEERVKAANYALKLQLIDQLKALTESQEDFNKLYNDFKDIQQRWKEVKAVPQEHVSELWKNYQIYSEKFYDIIKINNQFRDYDFKKNLEMKTALCETVEKLQTEPDVVSAFHQLQKLHQQWREIGPVAKELREELWSRFKAASTIINKRHQEHFEGLKAKEQENLEAKTAICEQIENIDFQALKSFKDWEEKNKEVIALQDKWKTIGFAPKKSNVKIFERFRAACDVYFNRKSEFYKNIKDEMEKNLELKKALCEKAEALKDSTDWKSTTEKMIALQKEWKTIGSVARKHSDAVWKRFISACDYFFEQKNKNASSQKSVEQTNLAAKKALIEKINTLDEADHDEALAVLKGYMAEWNTIGHVPFKEKDKVYKEYHEAVDKQFDRLKVDQNDRKMQTFRSNLSDMSNGERGKGKLYGEREKLMRMYERMKNELQTYENNIGFLSISSKGGGGLLKEMERKIDKLKNEMALIIKKIDAIDENLE</sequence>
<organism evidence="3 4">
    <name type="scientific">Parabacteroides johnsonii</name>
    <dbReference type="NCBI Taxonomy" id="387661"/>
    <lineage>
        <taxon>Bacteria</taxon>
        <taxon>Pseudomonadati</taxon>
        <taxon>Bacteroidota</taxon>
        <taxon>Bacteroidia</taxon>
        <taxon>Bacteroidales</taxon>
        <taxon>Tannerellaceae</taxon>
        <taxon>Parabacteroides</taxon>
    </lineage>
</organism>
<evidence type="ECO:0000313" key="3">
    <source>
        <dbReference type="EMBL" id="MDC7151074.1"/>
    </source>
</evidence>
<comment type="caution">
    <text evidence="3">The sequence shown here is derived from an EMBL/GenBank/DDBJ whole genome shotgun (WGS) entry which is preliminary data.</text>
</comment>
<feature type="coiled-coil region" evidence="1">
    <location>
        <begin position="573"/>
        <end position="635"/>
    </location>
</feature>
<feature type="compositionally biased region" description="Basic and acidic residues" evidence="2">
    <location>
        <begin position="13"/>
        <end position="22"/>
    </location>
</feature>
<reference evidence="3" key="1">
    <citation type="submission" date="2023-01" db="EMBL/GenBank/DDBJ databases">
        <title>Exploring GABA producing Bacteroides strains toward improving mental health.</title>
        <authorList>
            <person name="Yousuf B."/>
            <person name="Bouhlel N.E."/>
            <person name="Mottawea W."/>
            <person name="Hammami R."/>
        </authorList>
    </citation>
    <scope>NUCLEOTIDE SEQUENCE</scope>
    <source>
        <strain evidence="3">UO.H1047</strain>
    </source>
</reference>
<feature type="region of interest" description="Disordered" evidence="2">
    <location>
        <begin position="1"/>
        <end position="31"/>
    </location>
</feature>
<evidence type="ECO:0000256" key="2">
    <source>
        <dbReference type="SAM" id="MobiDB-lite"/>
    </source>
</evidence>
<keyword evidence="1" id="KW-0175">Coiled coil</keyword>
<dbReference type="RefSeq" id="WP_195485411.1">
    <property type="nucleotide sequence ID" value="NZ_CAKWDQ010000113.1"/>
</dbReference>
<dbReference type="AlphaFoldDB" id="A0AAW6I7S2"/>
<evidence type="ECO:0000256" key="1">
    <source>
        <dbReference type="SAM" id="Coils"/>
    </source>
</evidence>
<dbReference type="Pfam" id="PF03993">
    <property type="entry name" value="DUF349"/>
    <property type="match status" value="5"/>
</dbReference>
<name>A0AAW6I7S2_9BACT</name>
<protein>
    <submittedName>
        <fullName evidence="3">DUF349 domain-containing protein</fullName>
    </submittedName>
</protein>
<proteinExistence type="predicted"/>